<dbReference type="EMBL" id="LNRQ01000001">
    <property type="protein sequence ID" value="KZN07961.1"/>
    <property type="molecule type" value="Genomic_DNA"/>
</dbReference>
<accession>A0A166FMW6</accession>
<evidence type="ECO:0000313" key="4">
    <source>
        <dbReference type="Proteomes" id="UP000077755"/>
    </source>
</evidence>
<evidence type="ECO:0000313" key="3">
    <source>
        <dbReference type="EMBL" id="WOG81269.1"/>
    </source>
</evidence>
<dbReference type="EMBL" id="CP093343">
    <property type="protein sequence ID" value="WOG81269.1"/>
    <property type="molecule type" value="Genomic_DNA"/>
</dbReference>
<reference evidence="2" key="1">
    <citation type="journal article" date="2016" name="Nat. Genet.">
        <title>A high-quality carrot genome assembly provides new insights into carotenoid accumulation and asterid genome evolution.</title>
        <authorList>
            <person name="Iorizzo M."/>
            <person name="Ellison S."/>
            <person name="Senalik D."/>
            <person name="Zeng P."/>
            <person name="Satapoomin P."/>
            <person name="Huang J."/>
            <person name="Bowman M."/>
            <person name="Iovene M."/>
            <person name="Sanseverino W."/>
            <person name="Cavagnaro P."/>
            <person name="Yildiz M."/>
            <person name="Macko-Podgorni A."/>
            <person name="Moranska E."/>
            <person name="Grzebelus E."/>
            <person name="Grzebelus D."/>
            <person name="Ashrafi H."/>
            <person name="Zheng Z."/>
            <person name="Cheng S."/>
            <person name="Spooner D."/>
            <person name="Van Deynze A."/>
            <person name="Simon P."/>
        </authorList>
    </citation>
    <scope>NUCLEOTIDE SEQUENCE [LARGE SCALE GENOMIC DNA]</scope>
    <source>
        <tissue evidence="2">Leaf</tissue>
    </source>
</reference>
<proteinExistence type="predicted"/>
<dbReference type="AlphaFoldDB" id="A0A166FMW6"/>
<dbReference type="Proteomes" id="UP000077755">
    <property type="component" value="Chromosome 1"/>
</dbReference>
<sequence>MNNVSPATGAEQIGSRRSLPKRGQIKSRIATNALHSIVYVLSRAASNHHQSTGKVIRRGD</sequence>
<protein>
    <submittedName>
        <fullName evidence="2">Uncharacterized protein</fullName>
    </submittedName>
</protein>
<name>A0A166FMW6_DAUCS</name>
<evidence type="ECO:0000256" key="1">
    <source>
        <dbReference type="SAM" id="MobiDB-lite"/>
    </source>
</evidence>
<dbReference type="Gramene" id="KZN07961">
    <property type="protein sequence ID" value="KZN07961"/>
    <property type="gene ID" value="DCAR_000630"/>
</dbReference>
<feature type="region of interest" description="Disordered" evidence="1">
    <location>
        <begin position="1"/>
        <end position="23"/>
    </location>
</feature>
<evidence type="ECO:0000313" key="2">
    <source>
        <dbReference type="EMBL" id="KZN07961.1"/>
    </source>
</evidence>
<gene>
    <name evidence="2" type="ORF">DCAR_000630</name>
    <name evidence="3" type="ORF">DCAR_0100415</name>
</gene>
<dbReference type="OMA" id="NHHQSTG"/>
<reference evidence="3" key="2">
    <citation type="submission" date="2022-03" db="EMBL/GenBank/DDBJ databases">
        <title>Draft title - Genomic analysis of global carrot germplasm unveils the trajectory of domestication and the origin of high carotenoid orange carrot.</title>
        <authorList>
            <person name="Iorizzo M."/>
            <person name="Ellison S."/>
            <person name="Senalik D."/>
            <person name="Macko-Podgorni A."/>
            <person name="Grzebelus D."/>
            <person name="Bostan H."/>
            <person name="Rolling W."/>
            <person name="Curaba J."/>
            <person name="Simon P."/>
        </authorList>
    </citation>
    <scope>NUCLEOTIDE SEQUENCE</scope>
    <source>
        <tissue evidence="3">Leaf</tissue>
    </source>
</reference>
<organism evidence="2">
    <name type="scientific">Daucus carota subsp. sativus</name>
    <name type="common">Carrot</name>
    <dbReference type="NCBI Taxonomy" id="79200"/>
    <lineage>
        <taxon>Eukaryota</taxon>
        <taxon>Viridiplantae</taxon>
        <taxon>Streptophyta</taxon>
        <taxon>Embryophyta</taxon>
        <taxon>Tracheophyta</taxon>
        <taxon>Spermatophyta</taxon>
        <taxon>Magnoliopsida</taxon>
        <taxon>eudicotyledons</taxon>
        <taxon>Gunneridae</taxon>
        <taxon>Pentapetalae</taxon>
        <taxon>asterids</taxon>
        <taxon>campanulids</taxon>
        <taxon>Apiales</taxon>
        <taxon>Apiaceae</taxon>
        <taxon>Apioideae</taxon>
        <taxon>Scandiceae</taxon>
        <taxon>Daucinae</taxon>
        <taxon>Daucus</taxon>
        <taxon>Daucus sect. Daucus</taxon>
    </lineage>
</organism>
<keyword evidence="4" id="KW-1185">Reference proteome</keyword>